<evidence type="ECO:0000313" key="2">
    <source>
        <dbReference type="Proteomes" id="UP000236893"/>
    </source>
</evidence>
<gene>
    <name evidence="1" type="ORF">C3K47_05430</name>
</gene>
<comment type="caution">
    <text evidence="1">The sequence shown here is derived from an EMBL/GenBank/DDBJ whole genome shotgun (WGS) entry which is preliminary data.</text>
</comment>
<accession>A0A2S5A619</accession>
<protein>
    <submittedName>
        <fullName evidence="1">Uncharacterized protein</fullName>
    </submittedName>
</protein>
<organism evidence="1 2">
    <name type="scientific">Solitalea longa</name>
    <dbReference type="NCBI Taxonomy" id="2079460"/>
    <lineage>
        <taxon>Bacteria</taxon>
        <taxon>Pseudomonadati</taxon>
        <taxon>Bacteroidota</taxon>
        <taxon>Sphingobacteriia</taxon>
        <taxon>Sphingobacteriales</taxon>
        <taxon>Sphingobacteriaceae</taxon>
        <taxon>Solitalea</taxon>
    </lineage>
</organism>
<dbReference type="EMBL" id="PQVF01000003">
    <property type="protein sequence ID" value="POY37966.1"/>
    <property type="molecule type" value="Genomic_DNA"/>
</dbReference>
<evidence type="ECO:0000313" key="1">
    <source>
        <dbReference type="EMBL" id="POY37966.1"/>
    </source>
</evidence>
<reference evidence="1 2" key="1">
    <citation type="submission" date="2018-01" db="EMBL/GenBank/DDBJ databases">
        <authorList>
            <person name="Gaut B.S."/>
            <person name="Morton B.R."/>
            <person name="Clegg M.T."/>
            <person name="Duvall M.R."/>
        </authorList>
    </citation>
    <scope>NUCLEOTIDE SEQUENCE [LARGE SCALE GENOMIC DNA]</scope>
    <source>
        <strain evidence="1 2">HR-AV</strain>
    </source>
</reference>
<proteinExistence type="predicted"/>
<dbReference type="AlphaFoldDB" id="A0A2S5A619"/>
<sequence>MTSRAIDDFIFSCDLSFDYGLIDIETYQFRQISLYDLLDVDKNVIGDFIPNYIVEEFYKGQENEGDNEVGNLIDGQIGKREMTKDSKNNLLYLYKTTTKGKHCNWVFHELDADPRPSVPHGHGVEVGHYKLDPYCRFIYNVKNGLDKWVDKEDKKYIKALWNDNEFRYWTLWSIKEFMKSGQVGRNYNWLRIRGIVNPTKLPRKRK</sequence>
<name>A0A2S5A619_9SPHI</name>
<keyword evidence="2" id="KW-1185">Reference proteome</keyword>
<dbReference type="Proteomes" id="UP000236893">
    <property type="component" value="Unassembled WGS sequence"/>
</dbReference>